<dbReference type="InterPro" id="IPR006260">
    <property type="entry name" value="TonB/TolA_C"/>
</dbReference>
<accession>A0A0A7EM14</accession>
<feature type="domain" description="TonB C-terminal" evidence="12">
    <location>
        <begin position="106"/>
        <end position="199"/>
    </location>
</feature>
<dbReference type="GO" id="GO:0015031">
    <property type="term" value="P:protein transport"/>
    <property type="evidence" value="ECO:0007669"/>
    <property type="project" value="UniProtKB-UniRule"/>
</dbReference>
<comment type="subcellular location">
    <subcellularLocation>
        <location evidence="1 10">Cell inner membrane</location>
        <topology evidence="1 10">Single-pass membrane protein</topology>
        <orientation evidence="1 10">Periplasmic side</orientation>
    </subcellularLocation>
</comment>
<keyword evidence="7 10" id="KW-0653">Protein transport</keyword>
<dbReference type="PROSITE" id="PS52015">
    <property type="entry name" value="TONB_CTD"/>
    <property type="match status" value="1"/>
</dbReference>
<evidence type="ECO:0000256" key="4">
    <source>
        <dbReference type="ARBA" id="ARBA00022475"/>
    </source>
</evidence>
<organism evidence="13 14">
    <name type="scientific">Pseudoalteromonas piratica</name>
    <dbReference type="NCBI Taxonomy" id="1348114"/>
    <lineage>
        <taxon>Bacteria</taxon>
        <taxon>Pseudomonadati</taxon>
        <taxon>Pseudomonadota</taxon>
        <taxon>Gammaproteobacteria</taxon>
        <taxon>Alteromonadales</taxon>
        <taxon>Pseudoalteromonadaceae</taxon>
        <taxon>Pseudoalteromonas</taxon>
    </lineage>
</organism>
<evidence type="ECO:0000256" key="1">
    <source>
        <dbReference type="ARBA" id="ARBA00004383"/>
    </source>
</evidence>
<sequence>MLKAPAIFVVAIGITFSLFAFMQFLIASPTSVETKAQPEFDISLYQARQESDVKIKPKLTPPPPMKVKPQRQTHIPSETTKTDSPTFKPMIEFELKTTDAGTDFTKQDGQAQAIVRIPAKYPPVAARDGIEGWVELRFNIDPTGRVIDAEVVNAEPKKVFDKAALKALKRWKYKPKIENGQAQIQYNQSVLLEFNLEQG</sequence>
<evidence type="ECO:0000256" key="11">
    <source>
        <dbReference type="SAM" id="MobiDB-lite"/>
    </source>
</evidence>
<keyword evidence="9 10" id="KW-0472">Membrane</keyword>
<proteinExistence type="inferred from homology"/>
<dbReference type="eggNOG" id="COG0810">
    <property type="taxonomic scope" value="Bacteria"/>
</dbReference>
<gene>
    <name evidence="13" type="ORF">OM33_16965</name>
</gene>
<dbReference type="GO" id="GO:0015891">
    <property type="term" value="P:siderophore transport"/>
    <property type="evidence" value="ECO:0007669"/>
    <property type="project" value="InterPro"/>
</dbReference>
<dbReference type="AlphaFoldDB" id="A0A0A7EM14"/>
<feature type="transmembrane region" description="Helical" evidence="10">
    <location>
        <begin position="6"/>
        <end position="27"/>
    </location>
</feature>
<evidence type="ECO:0000256" key="7">
    <source>
        <dbReference type="ARBA" id="ARBA00022927"/>
    </source>
</evidence>
<evidence type="ECO:0000313" key="14">
    <source>
        <dbReference type="Proteomes" id="UP000030341"/>
    </source>
</evidence>
<evidence type="ECO:0000256" key="5">
    <source>
        <dbReference type="ARBA" id="ARBA00022519"/>
    </source>
</evidence>
<evidence type="ECO:0000256" key="9">
    <source>
        <dbReference type="ARBA" id="ARBA00023136"/>
    </source>
</evidence>
<name>A0A0A7EM14_9GAMM</name>
<evidence type="ECO:0000259" key="12">
    <source>
        <dbReference type="PROSITE" id="PS52015"/>
    </source>
</evidence>
<keyword evidence="14" id="KW-1185">Reference proteome</keyword>
<keyword evidence="6 10" id="KW-0812">Transmembrane</keyword>
<dbReference type="InterPro" id="IPR003538">
    <property type="entry name" value="TonB"/>
</dbReference>
<reference evidence="13 14" key="1">
    <citation type="submission" date="2014-11" db="EMBL/GenBank/DDBJ databases">
        <title>Complete Genome Sequence of Pseudoalteromonas sp. Strain OCN003 Isolated from Kaneohe Bay, Oahu, Hawaii.</title>
        <authorList>
            <person name="Beurmann S."/>
            <person name="Videau P."/>
            <person name="Ushijima B."/>
            <person name="Smith A.M."/>
            <person name="Aeby G.S."/>
            <person name="Callahan S.M."/>
            <person name="Belcaid M."/>
        </authorList>
    </citation>
    <scope>NUCLEOTIDE SEQUENCE [LARGE SCALE GENOMIC DNA]</scope>
    <source>
        <strain evidence="13 14">OCN003</strain>
    </source>
</reference>
<dbReference type="Gene3D" id="3.30.1150.10">
    <property type="match status" value="1"/>
</dbReference>
<feature type="region of interest" description="Disordered" evidence="11">
    <location>
        <begin position="55"/>
        <end position="83"/>
    </location>
</feature>
<keyword evidence="8 10" id="KW-1133">Transmembrane helix</keyword>
<dbReference type="InterPro" id="IPR037682">
    <property type="entry name" value="TonB_C"/>
</dbReference>
<comment type="similarity">
    <text evidence="2 10">Belongs to the TonB family.</text>
</comment>
<feature type="compositionally biased region" description="Polar residues" evidence="11">
    <location>
        <begin position="70"/>
        <end position="83"/>
    </location>
</feature>
<evidence type="ECO:0000256" key="6">
    <source>
        <dbReference type="ARBA" id="ARBA00022692"/>
    </source>
</evidence>
<evidence type="ECO:0000256" key="8">
    <source>
        <dbReference type="ARBA" id="ARBA00022989"/>
    </source>
</evidence>
<evidence type="ECO:0000313" key="13">
    <source>
        <dbReference type="EMBL" id="AIY67664.1"/>
    </source>
</evidence>
<dbReference type="STRING" id="1348114.OM33_16965"/>
<dbReference type="GO" id="GO:0031992">
    <property type="term" value="F:energy transducer activity"/>
    <property type="evidence" value="ECO:0007669"/>
    <property type="project" value="InterPro"/>
</dbReference>
<comment type="function">
    <text evidence="10">Interacts with outer membrane receptor proteins that carry out high-affinity binding and energy dependent uptake into the periplasmic space of specific substrates. It could act to transduce energy from the cytoplasmic membrane to specific energy-requiring processes in the outer membrane, resulting in the release into the periplasm of ligands bound by these outer membrane proteins.</text>
</comment>
<keyword evidence="4 10" id="KW-1003">Cell membrane</keyword>
<evidence type="ECO:0000256" key="3">
    <source>
        <dbReference type="ARBA" id="ARBA00022448"/>
    </source>
</evidence>
<keyword evidence="3 10" id="KW-0813">Transport</keyword>
<dbReference type="SUPFAM" id="SSF74653">
    <property type="entry name" value="TolA/TonB C-terminal domain"/>
    <property type="match status" value="1"/>
</dbReference>
<dbReference type="GO" id="GO:0030288">
    <property type="term" value="C:outer membrane-bounded periplasmic space"/>
    <property type="evidence" value="ECO:0007669"/>
    <property type="project" value="InterPro"/>
</dbReference>
<dbReference type="KEGG" id="pseo:OM33_16965"/>
<dbReference type="HOGENOM" id="CLU_108529_1_0_6"/>
<dbReference type="GO" id="GO:0055085">
    <property type="term" value="P:transmembrane transport"/>
    <property type="evidence" value="ECO:0007669"/>
    <property type="project" value="InterPro"/>
</dbReference>
<dbReference type="PANTHER" id="PTHR33446:SF14">
    <property type="entry name" value="PROTEIN TONB"/>
    <property type="match status" value="1"/>
</dbReference>
<dbReference type="PANTHER" id="PTHR33446">
    <property type="entry name" value="PROTEIN TONB-RELATED"/>
    <property type="match status" value="1"/>
</dbReference>
<dbReference type="InterPro" id="IPR051045">
    <property type="entry name" value="TonB-dependent_transducer"/>
</dbReference>
<dbReference type="EMBL" id="CP009889">
    <property type="protein sequence ID" value="AIY67664.1"/>
    <property type="molecule type" value="Genomic_DNA"/>
</dbReference>
<keyword evidence="10" id="KW-0735">Signal-anchor</keyword>
<dbReference type="NCBIfam" id="TIGR01352">
    <property type="entry name" value="tonB_Cterm"/>
    <property type="match status" value="1"/>
</dbReference>
<dbReference type="PRINTS" id="PR01374">
    <property type="entry name" value="TONBPROTEIN"/>
</dbReference>
<dbReference type="Proteomes" id="UP000030341">
    <property type="component" value="Chromosome 2"/>
</dbReference>
<dbReference type="GO" id="GO:0005886">
    <property type="term" value="C:plasma membrane"/>
    <property type="evidence" value="ECO:0007669"/>
    <property type="project" value="UniProtKB-SubCell"/>
</dbReference>
<evidence type="ECO:0000256" key="10">
    <source>
        <dbReference type="RuleBase" id="RU362123"/>
    </source>
</evidence>
<protein>
    <recommendedName>
        <fullName evidence="10">Protein TonB</fullName>
    </recommendedName>
</protein>
<dbReference type="Pfam" id="PF03544">
    <property type="entry name" value="TonB_C"/>
    <property type="match status" value="1"/>
</dbReference>
<keyword evidence="5 10" id="KW-0997">Cell inner membrane</keyword>
<evidence type="ECO:0000256" key="2">
    <source>
        <dbReference type="ARBA" id="ARBA00006555"/>
    </source>
</evidence>